<dbReference type="EMBL" id="CAFBRD010000077">
    <property type="protein sequence ID" value="CAB5077995.1"/>
    <property type="molecule type" value="Genomic_DNA"/>
</dbReference>
<evidence type="ECO:0000313" key="7">
    <source>
        <dbReference type="EMBL" id="CAB4788091.1"/>
    </source>
</evidence>
<dbReference type="EMBL" id="CAFBOK010000278">
    <property type="protein sequence ID" value="CAB4999285.1"/>
    <property type="molecule type" value="Genomic_DNA"/>
</dbReference>
<keyword evidence="1" id="KW-1133">Transmembrane helix</keyword>
<dbReference type="AlphaFoldDB" id="A0A6J6G5G6"/>
<protein>
    <submittedName>
        <fullName evidence="4">Unannotated protein</fullName>
    </submittedName>
</protein>
<dbReference type="EMBL" id="CAEZXY010000081">
    <property type="protein sequence ID" value="CAB4717494.1"/>
    <property type="molecule type" value="Genomic_DNA"/>
</dbReference>
<dbReference type="EMBL" id="CAEZVC010000154">
    <property type="protein sequence ID" value="CAB4635469.1"/>
    <property type="molecule type" value="Genomic_DNA"/>
</dbReference>
<dbReference type="EMBL" id="CAESAL010000124">
    <property type="protein sequence ID" value="CAB4346743.1"/>
    <property type="molecule type" value="Genomic_DNA"/>
</dbReference>
<proteinExistence type="predicted"/>
<dbReference type="EMBL" id="CAFAAM010000232">
    <property type="protein sequence ID" value="CAB4815534.1"/>
    <property type="molecule type" value="Genomic_DNA"/>
</dbReference>
<keyword evidence="1" id="KW-0472">Membrane</keyword>
<reference evidence="4" key="1">
    <citation type="submission" date="2020-05" db="EMBL/GenBank/DDBJ databases">
        <authorList>
            <person name="Chiriac C."/>
            <person name="Salcher M."/>
            <person name="Ghai R."/>
            <person name="Kavagutti S V."/>
        </authorList>
    </citation>
    <scope>NUCLEOTIDE SEQUENCE</scope>
</reference>
<keyword evidence="1" id="KW-0812">Transmembrane</keyword>
<evidence type="ECO:0000313" key="4">
    <source>
        <dbReference type="EMBL" id="CAB4596437.1"/>
    </source>
</evidence>
<accession>A0A6J6G5G6</accession>
<evidence type="ECO:0000313" key="5">
    <source>
        <dbReference type="EMBL" id="CAB4635469.1"/>
    </source>
</evidence>
<evidence type="ECO:0000313" key="2">
    <source>
        <dbReference type="EMBL" id="CAB4346743.1"/>
    </source>
</evidence>
<dbReference type="EMBL" id="CAEUNJ010000018">
    <property type="protein sequence ID" value="CAB4371050.1"/>
    <property type="molecule type" value="Genomic_DNA"/>
</dbReference>
<name>A0A6J6G5G6_9ZZZZ</name>
<evidence type="ECO:0000313" key="6">
    <source>
        <dbReference type="EMBL" id="CAB4717494.1"/>
    </source>
</evidence>
<evidence type="ECO:0000256" key="1">
    <source>
        <dbReference type="SAM" id="Phobius"/>
    </source>
</evidence>
<sequence>MIAFVVAAATGTWPYVAAAWAVVFGGMGVYALVTVVRGRRLSKRVPPEKRRWS</sequence>
<dbReference type="EMBL" id="CAFAAD010000028">
    <property type="protein sequence ID" value="CAB4788091.1"/>
    <property type="molecule type" value="Genomic_DNA"/>
</dbReference>
<organism evidence="4">
    <name type="scientific">freshwater metagenome</name>
    <dbReference type="NCBI Taxonomy" id="449393"/>
    <lineage>
        <taxon>unclassified sequences</taxon>
        <taxon>metagenomes</taxon>
        <taxon>ecological metagenomes</taxon>
    </lineage>
</organism>
<evidence type="ECO:0000313" key="8">
    <source>
        <dbReference type="EMBL" id="CAB4815534.1"/>
    </source>
</evidence>
<dbReference type="EMBL" id="CAFBNJ010000092">
    <property type="protein sequence ID" value="CAB4961398.1"/>
    <property type="molecule type" value="Genomic_DNA"/>
</dbReference>
<evidence type="ECO:0000313" key="11">
    <source>
        <dbReference type="EMBL" id="CAB5077995.1"/>
    </source>
</evidence>
<dbReference type="EMBL" id="CAEZTY010000087">
    <property type="protein sequence ID" value="CAB4596437.1"/>
    <property type="molecule type" value="Genomic_DNA"/>
</dbReference>
<gene>
    <name evidence="4" type="ORF">UFOPK1762_01651</name>
    <name evidence="5" type="ORF">UFOPK1906_01744</name>
    <name evidence="6" type="ORF">UFOPK2624_01470</name>
    <name evidence="7" type="ORF">UFOPK2969_00550</name>
    <name evidence="8" type="ORF">UFOPK3010_01423</name>
    <name evidence="2" type="ORF">UFOPK3331_01975</name>
    <name evidence="9" type="ORF">UFOPK3785_01509</name>
    <name evidence="10" type="ORF">UFOPK3927_01775</name>
    <name evidence="3" type="ORF">UFOPK4201_00589</name>
    <name evidence="11" type="ORF">UFOPK4371_01284</name>
</gene>
<evidence type="ECO:0000313" key="9">
    <source>
        <dbReference type="EMBL" id="CAB4961398.1"/>
    </source>
</evidence>
<evidence type="ECO:0000313" key="10">
    <source>
        <dbReference type="EMBL" id="CAB4999285.1"/>
    </source>
</evidence>
<feature type="transmembrane region" description="Helical" evidence="1">
    <location>
        <begin position="12"/>
        <end position="36"/>
    </location>
</feature>
<evidence type="ECO:0000313" key="3">
    <source>
        <dbReference type="EMBL" id="CAB4371050.1"/>
    </source>
</evidence>